<protein>
    <submittedName>
        <fullName evidence="3">AMP-binding domain-containing protein</fullName>
    </submittedName>
</protein>
<accession>A0A7E4V6K1</accession>
<reference evidence="3" key="2">
    <citation type="submission" date="2020-10" db="UniProtKB">
        <authorList>
            <consortium name="WormBaseParasite"/>
        </authorList>
    </citation>
    <scope>IDENTIFICATION</scope>
</reference>
<evidence type="ECO:0000313" key="3">
    <source>
        <dbReference type="WBParaSite" id="Pan_g17147.t1"/>
    </source>
</evidence>
<keyword evidence="1" id="KW-1133">Transmembrane helix</keyword>
<keyword evidence="1" id="KW-0472">Membrane</keyword>
<dbReference type="WBParaSite" id="Pan_g17147.t1">
    <property type="protein sequence ID" value="Pan_g17147.t1"/>
    <property type="gene ID" value="Pan_g17147"/>
</dbReference>
<evidence type="ECO:0000256" key="1">
    <source>
        <dbReference type="SAM" id="Phobius"/>
    </source>
</evidence>
<proteinExistence type="predicted"/>
<keyword evidence="1" id="KW-0812">Transmembrane</keyword>
<dbReference type="Proteomes" id="UP000492821">
    <property type="component" value="Unassembled WGS sequence"/>
</dbReference>
<evidence type="ECO:0000313" key="2">
    <source>
        <dbReference type="Proteomes" id="UP000492821"/>
    </source>
</evidence>
<keyword evidence="2" id="KW-1185">Reference proteome</keyword>
<name>A0A7E4V6K1_PANRE</name>
<dbReference type="AlphaFoldDB" id="A0A7E4V6K1"/>
<organism evidence="2 3">
    <name type="scientific">Panagrellus redivivus</name>
    <name type="common">Microworm</name>
    <dbReference type="NCBI Taxonomy" id="6233"/>
    <lineage>
        <taxon>Eukaryota</taxon>
        <taxon>Metazoa</taxon>
        <taxon>Ecdysozoa</taxon>
        <taxon>Nematoda</taxon>
        <taxon>Chromadorea</taxon>
        <taxon>Rhabditida</taxon>
        <taxon>Tylenchina</taxon>
        <taxon>Panagrolaimomorpha</taxon>
        <taxon>Panagrolaimoidea</taxon>
        <taxon>Panagrolaimidae</taxon>
        <taxon>Panagrellus</taxon>
    </lineage>
</organism>
<sequence>MSTDIFVVLDNGQKASIVTPTKIINVVSRARKPEDAVTKLLDLVPPNAVKCAFVNASTGFLVRKKSIRAFQKAGYNKVKVIEIFSYGLSAAIYNQPLDCAIGEPVIIIVGLEQFLPVTECVAVVLEKCEKGWQIAHKGLLAINAILEYPSVRHVIAYKGTPDYAKSDVMKLLPECTVHIVDRLPPNWKYTYFSNKAIKGNLNGYEVAAFCPDDLIIQYGETCELVKLSEMVPPFTITKTIDIGSVYTVNIRDTSKDQRIITKIDTFKHNARRTVTIIITVDMALVPQVQLKTLKMRFEIIPHTKVNTKFTVKAKRKLTSPPTTILTFTSDNRILIESDETYTGNAEVPAYVRLLPGKAPQTLKQAYNYLPKAPKSSVCYDIPRLLARDFNPDQPDPSWAFKTSRDTDGKVIVHAGFNLTALPIVLFGLLVQSTFQYIQKQQTSPIAVLGIKLPADTVVSVAEMRDIAQRIGVNLVLLDD</sequence>
<reference evidence="2" key="1">
    <citation type="journal article" date="2013" name="Genetics">
        <title>The draft genome and transcriptome of Panagrellus redivivus are shaped by the harsh demands of a free-living lifestyle.</title>
        <authorList>
            <person name="Srinivasan J."/>
            <person name="Dillman A.R."/>
            <person name="Macchietto M.G."/>
            <person name="Heikkinen L."/>
            <person name="Lakso M."/>
            <person name="Fracchia K.M."/>
            <person name="Antoshechkin I."/>
            <person name="Mortazavi A."/>
            <person name="Wong G."/>
            <person name="Sternberg P.W."/>
        </authorList>
    </citation>
    <scope>NUCLEOTIDE SEQUENCE [LARGE SCALE GENOMIC DNA]</scope>
    <source>
        <strain evidence="2">MT8872</strain>
    </source>
</reference>
<feature type="transmembrane region" description="Helical" evidence="1">
    <location>
        <begin position="410"/>
        <end position="430"/>
    </location>
</feature>